<dbReference type="InterPro" id="IPR049874">
    <property type="entry name" value="ROK_cs"/>
</dbReference>
<organism evidence="1">
    <name type="scientific">marine metagenome</name>
    <dbReference type="NCBI Taxonomy" id="408172"/>
    <lineage>
        <taxon>unclassified sequences</taxon>
        <taxon>metagenomes</taxon>
        <taxon>ecological metagenomes</taxon>
    </lineage>
</organism>
<dbReference type="Gene3D" id="3.30.420.40">
    <property type="match status" value="2"/>
</dbReference>
<dbReference type="EMBL" id="UINC01067162">
    <property type="protein sequence ID" value="SVB98566.1"/>
    <property type="molecule type" value="Genomic_DNA"/>
</dbReference>
<sequence>MTKADIRLGIDLGGTKIEGVVINESGNVVQSHRIPTPNNDYWAILNSVAGLVTHLTTHLDLPVGIGTPGSISSRTGLMRNSNSTCLNGRPLLKDLELTLNRSVRIANDADCFTLSEAIDGAAQDAQVVFGVILGTGVGGGICINRELVSGANGITGEWGHNPLPAAVNEIRRCYCGGKNCVETWLSGPGLETTTKRSYQQTVDSRFIAEEISNNEPQAIALIEEYCDKLAAALA</sequence>
<gene>
    <name evidence="1" type="ORF">METZ01_LOCUS251420</name>
</gene>
<protein>
    <recommendedName>
        <fullName evidence="2">ROK family protein</fullName>
    </recommendedName>
</protein>
<dbReference type="InterPro" id="IPR043129">
    <property type="entry name" value="ATPase_NBD"/>
</dbReference>
<evidence type="ECO:0008006" key="2">
    <source>
        <dbReference type="Google" id="ProtNLM"/>
    </source>
</evidence>
<name>A0A382IG34_9ZZZZ</name>
<dbReference type="PANTHER" id="PTHR18964:SF174">
    <property type="entry name" value="D-ALLOSE KINASE-RELATED"/>
    <property type="match status" value="1"/>
</dbReference>
<evidence type="ECO:0000313" key="1">
    <source>
        <dbReference type="EMBL" id="SVB98566.1"/>
    </source>
</evidence>
<reference evidence="1" key="1">
    <citation type="submission" date="2018-05" db="EMBL/GenBank/DDBJ databases">
        <authorList>
            <person name="Lanie J.A."/>
            <person name="Ng W.-L."/>
            <person name="Kazmierczak K.M."/>
            <person name="Andrzejewski T.M."/>
            <person name="Davidsen T.M."/>
            <person name="Wayne K.J."/>
            <person name="Tettelin H."/>
            <person name="Glass J.I."/>
            <person name="Rusch D."/>
            <person name="Podicherti R."/>
            <person name="Tsui H.-C.T."/>
            <person name="Winkler M.E."/>
        </authorList>
    </citation>
    <scope>NUCLEOTIDE SEQUENCE</scope>
</reference>
<dbReference type="InterPro" id="IPR000600">
    <property type="entry name" value="ROK"/>
</dbReference>
<dbReference type="PANTHER" id="PTHR18964">
    <property type="entry name" value="ROK (REPRESSOR, ORF, KINASE) FAMILY"/>
    <property type="match status" value="1"/>
</dbReference>
<dbReference type="SUPFAM" id="SSF53067">
    <property type="entry name" value="Actin-like ATPase domain"/>
    <property type="match status" value="1"/>
</dbReference>
<dbReference type="GO" id="GO:0004396">
    <property type="term" value="F:hexokinase activity"/>
    <property type="evidence" value="ECO:0007669"/>
    <property type="project" value="TreeGrafter"/>
</dbReference>
<dbReference type="Pfam" id="PF00480">
    <property type="entry name" value="ROK"/>
    <property type="match status" value="1"/>
</dbReference>
<proteinExistence type="predicted"/>
<accession>A0A382IG34</accession>
<dbReference type="PROSITE" id="PS01125">
    <property type="entry name" value="ROK"/>
    <property type="match status" value="1"/>
</dbReference>
<feature type="non-terminal residue" evidence="1">
    <location>
        <position position="234"/>
    </location>
</feature>
<dbReference type="AlphaFoldDB" id="A0A382IG34"/>